<protein>
    <submittedName>
        <fullName evidence="2">Uncharacterized protein</fullName>
    </submittedName>
</protein>
<evidence type="ECO:0000256" key="1">
    <source>
        <dbReference type="SAM" id="Phobius"/>
    </source>
</evidence>
<organism evidence="2 3">
    <name type="scientific">Marinomonas fungiae</name>
    <dbReference type="NCBI Taxonomy" id="1137284"/>
    <lineage>
        <taxon>Bacteria</taxon>
        <taxon>Pseudomonadati</taxon>
        <taxon>Pseudomonadota</taxon>
        <taxon>Gammaproteobacteria</taxon>
        <taxon>Oceanospirillales</taxon>
        <taxon>Oceanospirillaceae</taxon>
        <taxon>Marinomonas</taxon>
    </lineage>
</organism>
<dbReference type="EMBL" id="CYHG01000021">
    <property type="protein sequence ID" value="CUB06706.1"/>
    <property type="molecule type" value="Genomic_DNA"/>
</dbReference>
<keyword evidence="1" id="KW-0472">Membrane</keyword>
<sequence length="81" mass="8865">MAVFIRSNAFLTLTGQLARKLQRTVSGNSQKSMSRHSFTNAVKLAFIIMILSGDIVIYQMVAAILIGLDLSDLGCRPSHLI</sequence>
<keyword evidence="1" id="KW-0812">Transmembrane</keyword>
<dbReference type="Proteomes" id="UP000182769">
    <property type="component" value="Unassembled WGS sequence"/>
</dbReference>
<gene>
    <name evidence="2" type="ORF">Ga0061065_12123</name>
</gene>
<reference evidence="3" key="1">
    <citation type="submission" date="2015-08" db="EMBL/GenBank/DDBJ databases">
        <authorList>
            <person name="Varghese N."/>
        </authorList>
    </citation>
    <scope>NUCLEOTIDE SEQUENCE [LARGE SCALE GENOMIC DNA]</scope>
    <source>
        <strain evidence="3">JCM 18476</strain>
    </source>
</reference>
<evidence type="ECO:0000313" key="3">
    <source>
        <dbReference type="Proteomes" id="UP000182769"/>
    </source>
</evidence>
<accession>A0A0K6IUB7</accession>
<evidence type="ECO:0000313" key="2">
    <source>
        <dbReference type="EMBL" id="CUB06706.1"/>
    </source>
</evidence>
<keyword evidence="3" id="KW-1185">Reference proteome</keyword>
<dbReference type="AlphaFoldDB" id="A0A0K6IUB7"/>
<proteinExistence type="predicted"/>
<keyword evidence="1" id="KW-1133">Transmembrane helix</keyword>
<name>A0A0K6IUB7_9GAMM</name>
<feature type="transmembrane region" description="Helical" evidence="1">
    <location>
        <begin position="41"/>
        <end position="68"/>
    </location>
</feature>